<comment type="caution">
    <text evidence="1">The sequence shown here is derived from an EMBL/GenBank/DDBJ whole genome shotgun (WGS) entry which is preliminary data.</text>
</comment>
<protein>
    <submittedName>
        <fullName evidence="1">Uncharacterized protein</fullName>
    </submittedName>
</protein>
<accession>A0AAN9TSG7</accession>
<evidence type="ECO:0000313" key="2">
    <source>
        <dbReference type="Proteomes" id="UP001367676"/>
    </source>
</evidence>
<gene>
    <name evidence="1" type="ORF">V9T40_003071</name>
</gene>
<proteinExistence type="predicted"/>
<name>A0AAN9TSG7_9HEMI</name>
<reference evidence="1 2" key="1">
    <citation type="submission" date="2024-03" db="EMBL/GenBank/DDBJ databases">
        <title>Adaptation during the transition from Ophiocordyceps entomopathogen to insect associate is accompanied by gene loss and intensified selection.</title>
        <authorList>
            <person name="Ward C.M."/>
            <person name="Onetto C.A."/>
            <person name="Borneman A.R."/>
        </authorList>
    </citation>
    <scope>NUCLEOTIDE SEQUENCE [LARGE SCALE GENOMIC DNA]</scope>
    <source>
        <strain evidence="1">AWRI1</strain>
        <tissue evidence="1">Single Adult Female</tissue>
    </source>
</reference>
<organism evidence="1 2">
    <name type="scientific">Parthenolecanium corni</name>
    <dbReference type="NCBI Taxonomy" id="536013"/>
    <lineage>
        <taxon>Eukaryota</taxon>
        <taxon>Metazoa</taxon>
        <taxon>Ecdysozoa</taxon>
        <taxon>Arthropoda</taxon>
        <taxon>Hexapoda</taxon>
        <taxon>Insecta</taxon>
        <taxon>Pterygota</taxon>
        <taxon>Neoptera</taxon>
        <taxon>Paraneoptera</taxon>
        <taxon>Hemiptera</taxon>
        <taxon>Sternorrhyncha</taxon>
        <taxon>Coccoidea</taxon>
        <taxon>Coccidae</taxon>
        <taxon>Parthenolecanium</taxon>
    </lineage>
</organism>
<dbReference type="AlphaFoldDB" id="A0AAN9TSG7"/>
<keyword evidence="2" id="KW-1185">Reference proteome</keyword>
<dbReference type="EMBL" id="JBBCAQ010000006">
    <property type="protein sequence ID" value="KAK7603072.1"/>
    <property type="molecule type" value="Genomic_DNA"/>
</dbReference>
<evidence type="ECO:0000313" key="1">
    <source>
        <dbReference type="EMBL" id="KAK7603072.1"/>
    </source>
</evidence>
<dbReference type="Proteomes" id="UP001367676">
    <property type="component" value="Unassembled WGS sequence"/>
</dbReference>
<sequence>MLIAGSERVELIVSPPSEEYYSRFSLKEFLTKFSISNLMMSEDRRAAVAFAAPINRGQGNFHIGRRQAVTLWLAGAAYLYASMHHHTTFSSA</sequence>